<gene>
    <name evidence="1" type="ORF">B0T16DRAFT_423595</name>
</gene>
<evidence type="ECO:0000313" key="2">
    <source>
        <dbReference type="Proteomes" id="UP001174936"/>
    </source>
</evidence>
<dbReference type="Proteomes" id="UP001174936">
    <property type="component" value="Unassembled WGS sequence"/>
</dbReference>
<name>A0AA40CJS5_9PEZI</name>
<dbReference type="EMBL" id="JAULSV010000007">
    <property type="protein sequence ID" value="KAK0639709.1"/>
    <property type="molecule type" value="Genomic_DNA"/>
</dbReference>
<organism evidence="1 2">
    <name type="scientific">Cercophora newfieldiana</name>
    <dbReference type="NCBI Taxonomy" id="92897"/>
    <lineage>
        <taxon>Eukaryota</taxon>
        <taxon>Fungi</taxon>
        <taxon>Dikarya</taxon>
        <taxon>Ascomycota</taxon>
        <taxon>Pezizomycotina</taxon>
        <taxon>Sordariomycetes</taxon>
        <taxon>Sordariomycetidae</taxon>
        <taxon>Sordariales</taxon>
        <taxon>Lasiosphaeriaceae</taxon>
        <taxon>Cercophora</taxon>
    </lineage>
</organism>
<comment type="caution">
    <text evidence="1">The sequence shown here is derived from an EMBL/GenBank/DDBJ whole genome shotgun (WGS) entry which is preliminary data.</text>
</comment>
<keyword evidence="2" id="KW-1185">Reference proteome</keyword>
<reference evidence="1" key="1">
    <citation type="submission" date="2023-06" db="EMBL/GenBank/DDBJ databases">
        <title>Genome-scale phylogeny and comparative genomics of the fungal order Sordariales.</title>
        <authorList>
            <consortium name="Lawrence Berkeley National Laboratory"/>
            <person name="Hensen N."/>
            <person name="Bonometti L."/>
            <person name="Westerberg I."/>
            <person name="Brannstrom I.O."/>
            <person name="Guillou S."/>
            <person name="Cros-Aarteil S."/>
            <person name="Calhoun S."/>
            <person name="Haridas S."/>
            <person name="Kuo A."/>
            <person name="Mondo S."/>
            <person name="Pangilinan J."/>
            <person name="Riley R."/>
            <person name="Labutti K."/>
            <person name="Andreopoulos B."/>
            <person name="Lipzen A."/>
            <person name="Chen C."/>
            <person name="Yanf M."/>
            <person name="Daum C."/>
            <person name="Ng V."/>
            <person name="Clum A."/>
            <person name="Steindorff A."/>
            <person name="Ohm R."/>
            <person name="Martin F."/>
            <person name="Silar P."/>
            <person name="Natvig D."/>
            <person name="Lalanne C."/>
            <person name="Gautier V."/>
            <person name="Ament-Velasquez S.L."/>
            <person name="Kruys A."/>
            <person name="Hutchinson M.I."/>
            <person name="Powell A.J."/>
            <person name="Barry K."/>
            <person name="Miller A.N."/>
            <person name="Grigoriev I.V."/>
            <person name="Debuchy R."/>
            <person name="Gladieux P."/>
            <person name="Thoren M.H."/>
            <person name="Johannesson H."/>
        </authorList>
    </citation>
    <scope>NUCLEOTIDE SEQUENCE</scope>
    <source>
        <strain evidence="1">SMH2532-1</strain>
    </source>
</reference>
<evidence type="ECO:0000313" key="1">
    <source>
        <dbReference type="EMBL" id="KAK0639709.1"/>
    </source>
</evidence>
<protein>
    <submittedName>
        <fullName evidence="1">Uncharacterized protein</fullName>
    </submittedName>
</protein>
<accession>A0AA40CJS5</accession>
<proteinExistence type="predicted"/>
<dbReference type="AlphaFoldDB" id="A0AA40CJS5"/>
<sequence length="289" mass="31735">MVAQARLLSALAATTTKITPRCDYFANAERCINPQVTASATIPFTPLLHTPPKFVYAVDELDEDDIAAARKRNSYAIPSTYLGTVLKAAFWLEYDQNSLNDARDQERVYYTFVLETSSTNPIGGDQGGCTSLLGEKCLRNLKQLIAKKTYNAPEDYGYEGGLGTQILNLWRDSPAEELGCPADIFGTRWDAPNTDMPILLQPFMPFARFADDFAVALPSGNSSHVHGIPEFRFRSLEEQSARGVVGITVGWPAFAMGQKRDYPLSEVTVETVCLRLGSSDNSDADGLTN</sequence>